<proteinExistence type="predicted"/>
<feature type="domain" description="AB hydrolase-1" evidence="1">
    <location>
        <begin position="65"/>
        <end position="169"/>
    </location>
</feature>
<dbReference type="InterPro" id="IPR000073">
    <property type="entry name" value="AB_hydrolase_1"/>
</dbReference>
<evidence type="ECO:0000313" key="2">
    <source>
        <dbReference type="EMBL" id="SDE92128.1"/>
    </source>
</evidence>
<dbReference type="STRING" id="426756.SAMN04488126_1304"/>
<dbReference type="Pfam" id="PF00561">
    <property type="entry name" value="Abhydrolase_1"/>
    <property type="match status" value="1"/>
</dbReference>
<protein>
    <submittedName>
        <fullName evidence="2">Pimeloyl-ACP methyl ester carboxylesterase</fullName>
    </submittedName>
</protein>
<sequence>METGAVKEAQLRNCQSIFKDMTVKSNSRFLSYEKHLETWLNGSNRIEGKIPMLHYKTYIKGDDYPWVTFIHGAGGSSSVWFKQIKEFRKAHNVLLLDLRGHGRSEQGQWEKGDSFREVADDVIEVLDKLGIQKSHMVGMSLGTIVAQTLAEWHPDRVKSLILGGAVIGLDIRTKFLLWAGNTFKRFVPYMLLYKLFAYIIMPRKEHEESRLAFVNQAKRMCQKEFVKWFSLTKLINPYLARLQTTTTGVPTLFLMGEEDYLFIPPVKEAVQRSEKFRLITIRNSGHVCNIDQPDEFNRHSIGYIHEMEMAHA</sequence>
<dbReference type="InterPro" id="IPR000639">
    <property type="entry name" value="Epox_hydrolase-like"/>
</dbReference>
<dbReference type="InterPro" id="IPR029058">
    <property type="entry name" value="AB_hydrolase_fold"/>
</dbReference>
<evidence type="ECO:0000259" key="1">
    <source>
        <dbReference type="Pfam" id="PF00561"/>
    </source>
</evidence>
<reference evidence="2 3" key="1">
    <citation type="submission" date="2016-10" db="EMBL/GenBank/DDBJ databases">
        <authorList>
            <person name="de Groot N.N."/>
        </authorList>
    </citation>
    <scope>NUCLEOTIDE SEQUENCE [LARGE SCALE GENOMIC DNA]</scope>
    <source>
        <strain evidence="2 3">CGMCC 1.6762</strain>
    </source>
</reference>
<evidence type="ECO:0000313" key="3">
    <source>
        <dbReference type="Proteomes" id="UP000198823"/>
    </source>
</evidence>
<accession>A0A1G7GVC2</accession>
<dbReference type="SUPFAM" id="SSF53474">
    <property type="entry name" value="alpha/beta-Hydrolases"/>
    <property type="match status" value="1"/>
</dbReference>
<dbReference type="Gene3D" id="3.40.50.1820">
    <property type="entry name" value="alpha/beta hydrolase"/>
    <property type="match status" value="1"/>
</dbReference>
<dbReference type="GO" id="GO:0003824">
    <property type="term" value="F:catalytic activity"/>
    <property type="evidence" value="ECO:0007669"/>
    <property type="project" value="InterPro"/>
</dbReference>
<dbReference type="Proteomes" id="UP000198823">
    <property type="component" value="Unassembled WGS sequence"/>
</dbReference>
<dbReference type="EMBL" id="FNAR01000030">
    <property type="protein sequence ID" value="SDE92128.1"/>
    <property type="molecule type" value="Genomic_DNA"/>
</dbReference>
<dbReference type="InterPro" id="IPR050266">
    <property type="entry name" value="AB_hydrolase_sf"/>
</dbReference>
<organism evidence="2 3">
    <name type="scientific">Bhargavaea beijingensis</name>
    <dbReference type="NCBI Taxonomy" id="426756"/>
    <lineage>
        <taxon>Bacteria</taxon>
        <taxon>Bacillati</taxon>
        <taxon>Bacillota</taxon>
        <taxon>Bacilli</taxon>
        <taxon>Bacillales</taxon>
        <taxon>Caryophanaceae</taxon>
        <taxon>Bhargavaea</taxon>
    </lineage>
</organism>
<dbReference type="PRINTS" id="PR00111">
    <property type="entry name" value="ABHYDROLASE"/>
</dbReference>
<dbReference type="PANTHER" id="PTHR43798:SF33">
    <property type="entry name" value="HYDROLASE, PUTATIVE (AFU_ORTHOLOGUE AFUA_2G14860)-RELATED"/>
    <property type="match status" value="1"/>
</dbReference>
<dbReference type="AlphaFoldDB" id="A0A1G7GVC2"/>
<dbReference type="GO" id="GO:0016020">
    <property type="term" value="C:membrane"/>
    <property type="evidence" value="ECO:0007669"/>
    <property type="project" value="TreeGrafter"/>
</dbReference>
<dbReference type="PANTHER" id="PTHR43798">
    <property type="entry name" value="MONOACYLGLYCEROL LIPASE"/>
    <property type="match status" value="1"/>
</dbReference>
<gene>
    <name evidence="2" type="ORF">SAMN04488126_1304</name>
</gene>
<name>A0A1G7GVC2_9BACL</name>
<dbReference type="PRINTS" id="PR00412">
    <property type="entry name" value="EPOXHYDRLASE"/>
</dbReference>